<accession>A0A7J0CVF3</accession>
<evidence type="ECO:0000313" key="2">
    <source>
        <dbReference type="EMBL" id="GFN06520.1"/>
    </source>
</evidence>
<evidence type="ECO:0000313" key="3">
    <source>
        <dbReference type="Proteomes" id="UP000498740"/>
    </source>
</evidence>
<dbReference type="EMBL" id="BLWD01000001">
    <property type="protein sequence ID" value="GFN06520.1"/>
    <property type="molecule type" value="Genomic_DNA"/>
</dbReference>
<feature type="region of interest" description="Disordered" evidence="1">
    <location>
        <begin position="44"/>
        <end position="70"/>
    </location>
</feature>
<feature type="compositionally biased region" description="Basic and acidic residues" evidence="1">
    <location>
        <begin position="45"/>
        <end position="55"/>
    </location>
</feature>
<organism evidence="2 3">
    <name type="scientific">Streptomyces microflavus</name>
    <name type="common">Streptomyces lipmanii</name>
    <dbReference type="NCBI Taxonomy" id="1919"/>
    <lineage>
        <taxon>Bacteria</taxon>
        <taxon>Bacillati</taxon>
        <taxon>Actinomycetota</taxon>
        <taxon>Actinomycetes</taxon>
        <taxon>Kitasatosporales</taxon>
        <taxon>Streptomycetaceae</taxon>
        <taxon>Streptomyces</taxon>
    </lineage>
</organism>
<dbReference type="AlphaFoldDB" id="A0A7J0CVF3"/>
<dbReference type="Proteomes" id="UP000498740">
    <property type="component" value="Unassembled WGS sequence"/>
</dbReference>
<proteinExistence type="predicted"/>
<feature type="region of interest" description="Disordered" evidence="1">
    <location>
        <begin position="84"/>
        <end position="107"/>
    </location>
</feature>
<name>A0A7J0CVF3_STRMI</name>
<feature type="compositionally biased region" description="Gly residues" evidence="1">
    <location>
        <begin position="97"/>
        <end position="107"/>
    </location>
</feature>
<protein>
    <submittedName>
        <fullName evidence="2">Uncharacterized protein</fullName>
    </submittedName>
</protein>
<reference evidence="2 3" key="1">
    <citation type="submission" date="2020-05" db="EMBL/GenBank/DDBJ databases">
        <title>Whole genome shotgun sequence of Streptomyces microflavus NBRC 13062.</title>
        <authorList>
            <person name="Komaki H."/>
            <person name="Tamura T."/>
        </authorList>
    </citation>
    <scope>NUCLEOTIDE SEQUENCE [LARGE SCALE GENOMIC DNA]</scope>
    <source>
        <strain evidence="2 3">NBRC 13062</strain>
    </source>
</reference>
<evidence type="ECO:0000256" key="1">
    <source>
        <dbReference type="SAM" id="MobiDB-lite"/>
    </source>
</evidence>
<gene>
    <name evidence="2" type="ORF">Smic_50760</name>
</gene>
<comment type="caution">
    <text evidence="2">The sequence shown here is derived from an EMBL/GenBank/DDBJ whole genome shotgun (WGS) entry which is preliminary data.</text>
</comment>
<sequence length="107" mass="10998">MNGVPGRIRYHGGEPDMAKRRLRSSTVVLGGMGLLALTITSCGSEPDRRCADRTTQRTLPSSECRSGGSGSYYYGGGKSGDGKVQGGSFDKSAVDRGGFGCTKSGGG</sequence>